<proteinExistence type="predicted"/>
<sequence>MPSAASVTDPGSSDPEGPAKRAAAETAAALVPKGCLLGLGTGSTVGFFLPALARRQLDCTCVATSPATAEAATALGLRVVPFDDIDHLDLAVDGADQVAPDGWLVKGGGGAHTREKIVAAAAERFVVMVSPDKLVAALHPPLPLELSAFGFAAVRRAVGRLGRVERRAGALSPQGGVICDLHVELSDPAGLAAALEAIPGVVEHGLFPPGLTSTLVVGQPDGTAQVVPFVDGRPTGEVWGALG</sequence>
<gene>
    <name evidence="4" type="primary">rpiA</name>
    <name evidence="4" type="ORF">ACFFRE_01915</name>
</gene>
<evidence type="ECO:0000256" key="2">
    <source>
        <dbReference type="NCBIfam" id="TIGR00021"/>
    </source>
</evidence>
<accession>A0ABV6BZR1</accession>
<keyword evidence="1 4" id="KW-0413">Isomerase</keyword>
<feature type="compositionally biased region" description="Polar residues" evidence="3">
    <location>
        <begin position="1"/>
        <end position="11"/>
    </location>
</feature>
<protein>
    <recommendedName>
        <fullName evidence="2">Ribose 5-phosphate isomerase A</fullName>
        <ecNumber evidence="2">5.3.1.6</ecNumber>
    </recommendedName>
</protein>
<dbReference type="SUPFAM" id="SSF100950">
    <property type="entry name" value="NagB/RpiA/CoA transferase-like"/>
    <property type="match status" value="1"/>
</dbReference>
<dbReference type="RefSeq" id="WP_377787607.1">
    <property type="nucleotide sequence ID" value="NZ_JBHLYQ010000009.1"/>
</dbReference>
<dbReference type="PANTHER" id="PTHR11934">
    <property type="entry name" value="RIBOSE-5-PHOSPHATE ISOMERASE"/>
    <property type="match status" value="1"/>
</dbReference>
<dbReference type="Pfam" id="PF06026">
    <property type="entry name" value="Rib_5-P_isom_A"/>
    <property type="match status" value="1"/>
</dbReference>
<dbReference type="Gene3D" id="3.30.70.260">
    <property type="match status" value="1"/>
</dbReference>
<dbReference type="InterPro" id="IPR004788">
    <property type="entry name" value="Ribose5P_isomerase_type_A"/>
</dbReference>
<reference evidence="4 5" key="1">
    <citation type="submission" date="2024-09" db="EMBL/GenBank/DDBJ databases">
        <authorList>
            <person name="Sun Q."/>
            <person name="Mori K."/>
        </authorList>
    </citation>
    <scope>NUCLEOTIDE SEQUENCE [LARGE SCALE GENOMIC DNA]</scope>
    <source>
        <strain evidence="4 5">JCM 15389</strain>
    </source>
</reference>
<dbReference type="SUPFAM" id="SSF75445">
    <property type="entry name" value="D-ribose-5-phosphate isomerase (RpiA), lid domain"/>
    <property type="match status" value="1"/>
</dbReference>
<organism evidence="4 5">
    <name type="scientific">Aciditerrimonas ferrireducens</name>
    <dbReference type="NCBI Taxonomy" id="667306"/>
    <lineage>
        <taxon>Bacteria</taxon>
        <taxon>Bacillati</taxon>
        <taxon>Actinomycetota</taxon>
        <taxon>Acidimicrobiia</taxon>
        <taxon>Acidimicrobiales</taxon>
        <taxon>Acidimicrobiaceae</taxon>
        <taxon>Aciditerrimonas</taxon>
    </lineage>
</organism>
<name>A0ABV6BZR1_9ACTN</name>
<dbReference type="PANTHER" id="PTHR11934:SF0">
    <property type="entry name" value="RIBOSE-5-PHOSPHATE ISOMERASE"/>
    <property type="match status" value="1"/>
</dbReference>
<dbReference type="GO" id="GO:0004751">
    <property type="term" value="F:ribose-5-phosphate isomerase activity"/>
    <property type="evidence" value="ECO:0007669"/>
    <property type="project" value="UniProtKB-EC"/>
</dbReference>
<dbReference type="CDD" id="cd01398">
    <property type="entry name" value="RPI_A"/>
    <property type="match status" value="1"/>
</dbReference>
<evidence type="ECO:0000256" key="3">
    <source>
        <dbReference type="SAM" id="MobiDB-lite"/>
    </source>
</evidence>
<dbReference type="Gene3D" id="3.40.50.1360">
    <property type="match status" value="1"/>
</dbReference>
<feature type="region of interest" description="Disordered" evidence="3">
    <location>
        <begin position="1"/>
        <end position="21"/>
    </location>
</feature>
<evidence type="ECO:0000256" key="1">
    <source>
        <dbReference type="ARBA" id="ARBA00023235"/>
    </source>
</evidence>
<dbReference type="Proteomes" id="UP001589788">
    <property type="component" value="Unassembled WGS sequence"/>
</dbReference>
<evidence type="ECO:0000313" key="5">
    <source>
        <dbReference type="Proteomes" id="UP001589788"/>
    </source>
</evidence>
<evidence type="ECO:0000313" key="4">
    <source>
        <dbReference type="EMBL" id="MFC0080913.1"/>
    </source>
</evidence>
<keyword evidence="5" id="KW-1185">Reference proteome</keyword>
<dbReference type="EMBL" id="JBHLYQ010000009">
    <property type="protein sequence ID" value="MFC0080913.1"/>
    <property type="molecule type" value="Genomic_DNA"/>
</dbReference>
<dbReference type="EC" id="5.3.1.6" evidence="2"/>
<dbReference type="NCBIfam" id="TIGR00021">
    <property type="entry name" value="rpiA"/>
    <property type="match status" value="1"/>
</dbReference>
<comment type="caution">
    <text evidence="4">The sequence shown here is derived from an EMBL/GenBank/DDBJ whole genome shotgun (WGS) entry which is preliminary data.</text>
</comment>
<dbReference type="InterPro" id="IPR037171">
    <property type="entry name" value="NagB/RpiA_transferase-like"/>
</dbReference>